<organism evidence="1 2">
    <name type="scientific">Candidatus Mucispirillum faecigallinarum</name>
    <dbReference type="NCBI Taxonomy" id="2838699"/>
    <lineage>
        <taxon>Bacteria</taxon>
        <taxon>Pseudomonadati</taxon>
        <taxon>Deferribacterota</taxon>
        <taxon>Deferribacteres</taxon>
        <taxon>Deferribacterales</taxon>
        <taxon>Mucispirillaceae</taxon>
        <taxon>Mucispirillum</taxon>
    </lineage>
</organism>
<protein>
    <submittedName>
        <fullName evidence="1">Uncharacterized protein</fullName>
    </submittedName>
</protein>
<gene>
    <name evidence="1" type="ORF">H9804_01980</name>
</gene>
<proteinExistence type="predicted"/>
<evidence type="ECO:0000313" key="1">
    <source>
        <dbReference type="EMBL" id="HIZ88686.1"/>
    </source>
</evidence>
<name>A0A9D2KB36_9BACT</name>
<reference evidence="1" key="2">
    <citation type="submission" date="2021-04" db="EMBL/GenBank/DDBJ databases">
        <authorList>
            <person name="Gilroy R."/>
        </authorList>
    </citation>
    <scope>NUCLEOTIDE SEQUENCE</scope>
    <source>
        <strain evidence="1">ChiW4-1371</strain>
    </source>
</reference>
<dbReference type="EMBL" id="DXAQ01000030">
    <property type="protein sequence ID" value="HIZ88686.1"/>
    <property type="molecule type" value="Genomic_DNA"/>
</dbReference>
<reference evidence="1" key="1">
    <citation type="journal article" date="2021" name="PeerJ">
        <title>Extensive microbial diversity within the chicken gut microbiome revealed by metagenomics and culture.</title>
        <authorList>
            <person name="Gilroy R."/>
            <person name="Ravi A."/>
            <person name="Getino M."/>
            <person name="Pursley I."/>
            <person name="Horton D.L."/>
            <person name="Alikhan N.F."/>
            <person name="Baker D."/>
            <person name="Gharbi K."/>
            <person name="Hall N."/>
            <person name="Watson M."/>
            <person name="Adriaenssens E.M."/>
            <person name="Foster-Nyarko E."/>
            <person name="Jarju S."/>
            <person name="Secka A."/>
            <person name="Antonio M."/>
            <person name="Oren A."/>
            <person name="Chaudhuri R.R."/>
            <person name="La Ragione R."/>
            <person name="Hildebrand F."/>
            <person name="Pallen M.J."/>
        </authorList>
    </citation>
    <scope>NUCLEOTIDE SEQUENCE</scope>
    <source>
        <strain evidence="1">ChiW4-1371</strain>
    </source>
</reference>
<accession>A0A9D2KB36</accession>
<dbReference type="AlphaFoldDB" id="A0A9D2KB36"/>
<comment type="caution">
    <text evidence="1">The sequence shown here is derived from an EMBL/GenBank/DDBJ whole genome shotgun (WGS) entry which is preliminary data.</text>
</comment>
<sequence>MNNKINNEKEFLSALNRVDALMFKAVPGTPEGDELERLSKMIEEYENRNAIVMNQSHSKLGQDLLNSKFKK</sequence>
<evidence type="ECO:0000313" key="2">
    <source>
        <dbReference type="Proteomes" id="UP000824176"/>
    </source>
</evidence>
<dbReference type="Proteomes" id="UP000824176">
    <property type="component" value="Unassembled WGS sequence"/>
</dbReference>